<keyword evidence="3" id="KW-0645">Protease</keyword>
<feature type="transmembrane region" description="Helical" evidence="1">
    <location>
        <begin position="221"/>
        <end position="240"/>
    </location>
</feature>
<feature type="transmembrane region" description="Helical" evidence="1">
    <location>
        <begin position="196"/>
        <end position="215"/>
    </location>
</feature>
<dbReference type="InterPro" id="IPR003675">
    <property type="entry name" value="Rce1/LyrA-like_dom"/>
</dbReference>
<dbReference type="GO" id="GO:0006508">
    <property type="term" value="P:proteolysis"/>
    <property type="evidence" value="ECO:0007669"/>
    <property type="project" value="UniProtKB-KW"/>
</dbReference>
<feature type="domain" description="CAAX prenyl protease 2/Lysostaphin resistance protein A-like" evidence="2">
    <location>
        <begin position="111"/>
        <end position="209"/>
    </location>
</feature>
<reference evidence="4" key="1">
    <citation type="submission" date="2015-01" db="EMBL/GenBank/DDBJ databases">
        <authorList>
            <person name="Manzoor Shahid"/>
            <person name="Zubair Saima"/>
        </authorList>
    </citation>
    <scope>NUCLEOTIDE SEQUENCE [LARGE SCALE GENOMIC DNA]</scope>
    <source>
        <strain evidence="4">Sp3</strain>
    </source>
</reference>
<feature type="transmembrane region" description="Helical" evidence="1">
    <location>
        <begin position="166"/>
        <end position="184"/>
    </location>
</feature>
<keyword evidence="3" id="KW-0378">Hydrolase</keyword>
<dbReference type="GO" id="GO:0004175">
    <property type="term" value="F:endopeptidase activity"/>
    <property type="evidence" value="ECO:0007669"/>
    <property type="project" value="UniProtKB-ARBA"/>
</dbReference>
<evidence type="ECO:0000256" key="1">
    <source>
        <dbReference type="SAM" id="Phobius"/>
    </source>
</evidence>
<evidence type="ECO:0000313" key="3">
    <source>
        <dbReference type="EMBL" id="CEO88625.1"/>
    </source>
</evidence>
<dbReference type="Proteomes" id="UP000046155">
    <property type="component" value="Unassembled WGS sequence"/>
</dbReference>
<organism evidence="3 4">
    <name type="scientific">Syntrophaceticus schinkii</name>
    <dbReference type="NCBI Taxonomy" id="499207"/>
    <lineage>
        <taxon>Bacteria</taxon>
        <taxon>Bacillati</taxon>
        <taxon>Bacillota</taxon>
        <taxon>Clostridia</taxon>
        <taxon>Thermoanaerobacterales</taxon>
        <taxon>Thermoanaerobacterales Family III. Incertae Sedis</taxon>
        <taxon>Syntrophaceticus</taxon>
    </lineage>
</organism>
<keyword evidence="4" id="KW-1185">Reference proteome</keyword>
<keyword evidence="1" id="KW-0812">Transmembrane</keyword>
<name>A0A0B7MEX0_9FIRM</name>
<protein>
    <submittedName>
        <fullName evidence="3">Putative CAAX amino terminal protease family protein</fullName>
    </submittedName>
</protein>
<accession>A0A0B7MEX0</accession>
<feature type="transmembrane region" description="Helical" evidence="1">
    <location>
        <begin position="12"/>
        <end position="34"/>
    </location>
</feature>
<evidence type="ECO:0000259" key="2">
    <source>
        <dbReference type="Pfam" id="PF02517"/>
    </source>
</evidence>
<keyword evidence="1" id="KW-1133">Transmembrane helix</keyword>
<dbReference type="GO" id="GO:0080120">
    <property type="term" value="P:CAAX-box protein maturation"/>
    <property type="evidence" value="ECO:0007669"/>
    <property type="project" value="UniProtKB-ARBA"/>
</dbReference>
<dbReference type="Pfam" id="PF02517">
    <property type="entry name" value="Rce1-like"/>
    <property type="match status" value="1"/>
</dbReference>
<dbReference type="RefSeq" id="WP_044664738.1">
    <property type="nucleotide sequence ID" value="NZ_CDRZ01000135.1"/>
</dbReference>
<feature type="transmembrane region" description="Helical" evidence="1">
    <location>
        <begin position="111"/>
        <end position="130"/>
    </location>
</feature>
<keyword evidence="1" id="KW-0472">Membrane</keyword>
<sequence length="250" mass="27931">MIDEKGKNTKLRAMLSSLIFSIVLMIFPVASGVIVVMNDMDAIQSYWLQGVFMMLSISVPAIFMWITNMKPAQIGFIGIEKGSIKTVLYFVPVIAAKIGFLFYGINHDIHAIMALAFFTIAIGLSEELYFRGIILRKLRTCFTIKQTVILSSVFFAAVHASQAFSGAGIFMVALTIINALLFGIVASEIVMLTKSIISVIIWHMLYDFINWIALIQGTIEIVLIIIQSVIMITYAIYLWTKLPDKQDCPL</sequence>
<gene>
    <name evidence="3" type="ORF">SSCH_220033</name>
</gene>
<dbReference type="EMBL" id="CDRZ01000135">
    <property type="protein sequence ID" value="CEO88625.1"/>
    <property type="molecule type" value="Genomic_DNA"/>
</dbReference>
<dbReference type="OrthoDB" id="371054at2"/>
<feature type="transmembrane region" description="Helical" evidence="1">
    <location>
        <begin position="87"/>
        <end position="105"/>
    </location>
</feature>
<dbReference type="AlphaFoldDB" id="A0A0B7MEX0"/>
<feature type="transmembrane region" description="Helical" evidence="1">
    <location>
        <begin position="46"/>
        <end position="66"/>
    </location>
</feature>
<proteinExistence type="predicted"/>
<evidence type="ECO:0000313" key="4">
    <source>
        <dbReference type="Proteomes" id="UP000046155"/>
    </source>
</evidence>